<sequence length="891" mass="98952">MKLEQLSRLLPFAISCQLVCILASVSQDVLAVEGTGTDSQSLITILPSWDVIGPFRIGTREIVWGADPLEFYGGIRHANPDEPSYSRSPLARNATVQWARKEYHTSQSNGEYSLDFSLEFDEIDWEFAQKIYGWSAFQYQAWAKGRILNQDVVSRLVNVFTDNILELWINDMHVFGGDFFGFGRAPVLVELHPGVNNVSVRLVREVRSMGGAFPPTIQAGLRTQPACEQLAFVANSLVMPDVVNGRLCTPYGSITIRNQGATWIYMHRITAMSRANDYIVTSQDIRLAPGQSRPVKMVFETGFRFDESIRLILSYSGQDTALREISFIIELEHADISSVQRITFLHPSGTVSYAILKPPSTANATREDRLPVLLNLHGAGVEADGPLARHMFDDASHLPAWILTPAGMSTWSGDDWHTWGIADAQSAVAAIAEWINSTVWKGPGVYIEKLLVAGHSNGGQGTWYFTSHQPDRLLGAAVASGYSSIETYVPYVLWNEADPLQNALLEISRSSFRHEILLENLAELPILQQHGSADDNVPAYHSRLMNTLLAQGGGAAQYSEMLDKGHWFDGAMTTQSMMQFYLQHLAVPHIELTVPASFTFIAPNSHDMGSRYGIIVDQLSSPDRLGRMRVTTGLYGSLVQWHIRTENIHRFHLDANAQLANAPDQVLIDDIPQVFNTRKGAACFVQSASGVWTREVALDWRTLDQRYGRQRGTLDAILRSAGPFEVIYNSGKTLSIAVQISRNFLQYFGADTNIVPSSEYEEALESESNVITICLGILVPEARLPRFPIRLDNKEILFTGPDDSSKSVLLREGMGGVWLRPLPGERLELVVWGFDETGLRQAARLIPTITGAGQPDFVILDSEARWKGHGGAIAMGFFDRHWKISSASYLP</sequence>
<name>A0A178ZDJ5_9EURO</name>
<organism evidence="4 5">
    <name type="scientific">Fonsecaea erecta</name>
    <dbReference type="NCBI Taxonomy" id="1367422"/>
    <lineage>
        <taxon>Eukaryota</taxon>
        <taxon>Fungi</taxon>
        <taxon>Dikarya</taxon>
        <taxon>Ascomycota</taxon>
        <taxon>Pezizomycotina</taxon>
        <taxon>Eurotiomycetes</taxon>
        <taxon>Chaetothyriomycetidae</taxon>
        <taxon>Chaetothyriales</taxon>
        <taxon>Herpotrichiellaceae</taxon>
        <taxon>Fonsecaea</taxon>
    </lineage>
</organism>
<evidence type="ECO:0000313" key="5">
    <source>
        <dbReference type="Proteomes" id="UP000078343"/>
    </source>
</evidence>
<dbReference type="GeneID" id="30012638"/>
<dbReference type="InterPro" id="IPR029058">
    <property type="entry name" value="AB_hydrolase_fold"/>
</dbReference>
<dbReference type="AlphaFoldDB" id="A0A178ZDJ5"/>
<dbReference type="InterPro" id="IPR050955">
    <property type="entry name" value="Plant_Biomass_Hydrol_Est"/>
</dbReference>
<protein>
    <recommendedName>
        <fullName evidence="3">Peptidase S9 prolyl oligopeptidase catalytic domain-containing protein</fullName>
    </recommendedName>
</protein>
<dbReference type="PANTHER" id="PTHR43037:SF4">
    <property type="entry name" value="PEPTIDASE S9 PROLYL OLIGOPEPTIDASE CATALYTIC DOMAIN-CONTAINING PROTEIN"/>
    <property type="match status" value="1"/>
</dbReference>
<reference evidence="4 5" key="1">
    <citation type="submission" date="2016-04" db="EMBL/GenBank/DDBJ databases">
        <title>Draft genome of Fonsecaea erecta CBS 125763.</title>
        <authorList>
            <person name="Weiss V.A."/>
            <person name="Vicente V.A."/>
            <person name="Raittz R.T."/>
            <person name="Moreno L.F."/>
            <person name="De Souza E.M."/>
            <person name="Pedrosa F.O."/>
            <person name="Steffens M.B."/>
            <person name="Faoro H."/>
            <person name="Tadra-Sfeir M.Z."/>
            <person name="Najafzadeh M.J."/>
            <person name="Felipe M.S."/>
            <person name="Teixeira M."/>
            <person name="Sun J."/>
            <person name="Xi L."/>
            <person name="Gomes R."/>
            <person name="De Azevedo C.M."/>
            <person name="Salgado C.G."/>
            <person name="Da Silva M.B."/>
            <person name="Nascimento M.F."/>
            <person name="Queiroz-Telles F."/>
            <person name="Attili D.S."/>
            <person name="Gorbushina A."/>
        </authorList>
    </citation>
    <scope>NUCLEOTIDE SEQUENCE [LARGE SCALE GENOMIC DNA]</scope>
    <source>
        <strain evidence="4 5">CBS 125763</strain>
    </source>
</reference>
<keyword evidence="5" id="KW-1185">Reference proteome</keyword>
<dbReference type="Gene3D" id="3.40.50.1820">
    <property type="entry name" value="alpha/beta hydrolase"/>
    <property type="match status" value="1"/>
</dbReference>
<feature type="chain" id="PRO_5008098448" description="Peptidase S9 prolyl oligopeptidase catalytic domain-containing protein" evidence="2">
    <location>
        <begin position="32"/>
        <end position="891"/>
    </location>
</feature>
<dbReference type="RefSeq" id="XP_018691099.1">
    <property type="nucleotide sequence ID" value="XM_018839978.1"/>
</dbReference>
<evidence type="ECO:0000256" key="1">
    <source>
        <dbReference type="ARBA" id="ARBA00022729"/>
    </source>
</evidence>
<gene>
    <name evidence="4" type="ORF">AYL99_08470</name>
</gene>
<feature type="domain" description="Peptidase S9 prolyl oligopeptidase catalytic" evidence="3">
    <location>
        <begin position="410"/>
        <end position="585"/>
    </location>
</feature>
<accession>A0A178ZDJ5</accession>
<evidence type="ECO:0000259" key="3">
    <source>
        <dbReference type="Pfam" id="PF00326"/>
    </source>
</evidence>
<dbReference type="Pfam" id="PF00326">
    <property type="entry name" value="Peptidase_S9"/>
    <property type="match status" value="1"/>
</dbReference>
<evidence type="ECO:0000256" key="2">
    <source>
        <dbReference type="SAM" id="SignalP"/>
    </source>
</evidence>
<dbReference type="Proteomes" id="UP000078343">
    <property type="component" value="Unassembled WGS sequence"/>
</dbReference>
<dbReference type="OrthoDB" id="449091at2759"/>
<dbReference type="PANTHER" id="PTHR43037">
    <property type="entry name" value="UNNAMED PRODUCT-RELATED"/>
    <property type="match status" value="1"/>
</dbReference>
<keyword evidence="1 2" id="KW-0732">Signal</keyword>
<comment type="caution">
    <text evidence="4">The sequence shown here is derived from an EMBL/GenBank/DDBJ whole genome shotgun (WGS) entry which is preliminary data.</text>
</comment>
<dbReference type="SUPFAM" id="SSF53474">
    <property type="entry name" value="alpha/beta-Hydrolases"/>
    <property type="match status" value="1"/>
</dbReference>
<dbReference type="InterPro" id="IPR001375">
    <property type="entry name" value="Peptidase_S9_cat"/>
</dbReference>
<evidence type="ECO:0000313" key="4">
    <source>
        <dbReference type="EMBL" id="OAP57732.1"/>
    </source>
</evidence>
<dbReference type="STRING" id="1367422.A0A178ZDJ5"/>
<dbReference type="EMBL" id="LVYI01000007">
    <property type="protein sequence ID" value="OAP57732.1"/>
    <property type="molecule type" value="Genomic_DNA"/>
</dbReference>
<proteinExistence type="predicted"/>
<dbReference type="GO" id="GO:0008236">
    <property type="term" value="F:serine-type peptidase activity"/>
    <property type="evidence" value="ECO:0007669"/>
    <property type="project" value="InterPro"/>
</dbReference>
<feature type="signal peptide" evidence="2">
    <location>
        <begin position="1"/>
        <end position="31"/>
    </location>
</feature>
<dbReference type="GO" id="GO:0006508">
    <property type="term" value="P:proteolysis"/>
    <property type="evidence" value="ECO:0007669"/>
    <property type="project" value="InterPro"/>
</dbReference>